<name>A0AAD7MIX9_9AGAR</name>
<feature type="region of interest" description="Disordered" evidence="1">
    <location>
        <begin position="1"/>
        <end position="34"/>
    </location>
</feature>
<keyword evidence="4" id="KW-1185">Reference proteome</keyword>
<keyword evidence="2" id="KW-0472">Membrane</keyword>
<organism evidence="3 4">
    <name type="scientific">Mycena metata</name>
    <dbReference type="NCBI Taxonomy" id="1033252"/>
    <lineage>
        <taxon>Eukaryota</taxon>
        <taxon>Fungi</taxon>
        <taxon>Dikarya</taxon>
        <taxon>Basidiomycota</taxon>
        <taxon>Agaricomycotina</taxon>
        <taxon>Agaricomycetes</taxon>
        <taxon>Agaricomycetidae</taxon>
        <taxon>Agaricales</taxon>
        <taxon>Marasmiineae</taxon>
        <taxon>Mycenaceae</taxon>
        <taxon>Mycena</taxon>
    </lineage>
</organism>
<proteinExistence type="predicted"/>
<evidence type="ECO:0000256" key="2">
    <source>
        <dbReference type="SAM" id="Phobius"/>
    </source>
</evidence>
<accession>A0AAD7MIX9</accession>
<dbReference type="Proteomes" id="UP001215598">
    <property type="component" value="Unassembled WGS sequence"/>
</dbReference>
<feature type="transmembrane region" description="Helical" evidence="2">
    <location>
        <begin position="39"/>
        <end position="59"/>
    </location>
</feature>
<comment type="caution">
    <text evidence="3">The sequence shown here is derived from an EMBL/GenBank/DDBJ whole genome shotgun (WGS) entry which is preliminary data.</text>
</comment>
<sequence length="116" mass="12578">MRTRRRLRGCRRAHIRASSPSPLPLPSTPSPRTGQSMACFLQAALSAANIIFAVTSIYVPPPSPLPPHFPAYHPLTPTLVHRIGAPSTPKFRVRRNDCVPSSIAAKRHLGVGLGSR</sequence>
<reference evidence="3" key="1">
    <citation type="submission" date="2023-03" db="EMBL/GenBank/DDBJ databases">
        <title>Massive genome expansion in bonnet fungi (Mycena s.s.) driven by repeated elements and novel gene families across ecological guilds.</title>
        <authorList>
            <consortium name="Lawrence Berkeley National Laboratory"/>
            <person name="Harder C.B."/>
            <person name="Miyauchi S."/>
            <person name="Viragh M."/>
            <person name="Kuo A."/>
            <person name="Thoen E."/>
            <person name="Andreopoulos B."/>
            <person name="Lu D."/>
            <person name="Skrede I."/>
            <person name="Drula E."/>
            <person name="Henrissat B."/>
            <person name="Morin E."/>
            <person name="Kohler A."/>
            <person name="Barry K."/>
            <person name="LaButti K."/>
            <person name="Morin E."/>
            <person name="Salamov A."/>
            <person name="Lipzen A."/>
            <person name="Mereny Z."/>
            <person name="Hegedus B."/>
            <person name="Baldrian P."/>
            <person name="Stursova M."/>
            <person name="Weitz H."/>
            <person name="Taylor A."/>
            <person name="Grigoriev I.V."/>
            <person name="Nagy L.G."/>
            <person name="Martin F."/>
            <person name="Kauserud H."/>
        </authorList>
    </citation>
    <scope>NUCLEOTIDE SEQUENCE</scope>
    <source>
        <strain evidence="3">CBHHK182m</strain>
    </source>
</reference>
<protein>
    <submittedName>
        <fullName evidence="3">Uncharacterized protein</fullName>
    </submittedName>
</protein>
<keyword evidence="2" id="KW-1133">Transmembrane helix</keyword>
<dbReference type="EMBL" id="JARKIB010000260">
    <property type="protein sequence ID" value="KAJ7718813.1"/>
    <property type="molecule type" value="Genomic_DNA"/>
</dbReference>
<gene>
    <name evidence="3" type="ORF">B0H16DRAFT_1897468</name>
</gene>
<evidence type="ECO:0000313" key="3">
    <source>
        <dbReference type="EMBL" id="KAJ7718813.1"/>
    </source>
</evidence>
<keyword evidence="2" id="KW-0812">Transmembrane</keyword>
<evidence type="ECO:0000313" key="4">
    <source>
        <dbReference type="Proteomes" id="UP001215598"/>
    </source>
</evidence>
<evidence type="ECO:0000256" key="1">
    <source>
        <dbReference type="SAM" id="MobiDB-lite"/>
    </source>
</evidence>
<feature type="compositionally biased region" description="Basic residues" evidence="1">
    <location>
        <begin position="1"/>
        <end position="15"/>
    </location>
</feature>
<dbReference type="AlphaFoldDB" id="A0AAD7MIX9"/>